<feature type="domain" description="GS catalytic" evidence="8">
    <location>
        <begin position="120"/>
        <end position="457"/>
    </location>
</feature>
<evidence type="ECO:0000256" key="3">
    <source>
        <dbReference type="ARBA" id="ARBA00022741"/>
    </source>
</evidence>
<keyword evidence="3" id="KW-0547">Nucleotide-binding</keyword>
<dbReference type="InterPro" id="IPR036651">
    <property type="entry name" value="Gln_synt_N_sf"/>
</dbReference>
<dbReference type="SUPFAM" id="SSF54368">
    <property type="entry name" value="Glutamine synthetase, N-terminal domain"/>
    <property type="match status" value="1"/>
</dbReference>
<dbReference type="EMBL" id="CP009112">
    <property type="protein sequence ID" value="ANS31936.1"/>
    <property type="molecule type" value="Genomic_DNA"/>
</dbReference>
<evidence type="ECO:0000313" key="10">
    <source>
        <dbReference type="Proteomes" id="UP000186108"/>
    </source>
</evidence>
<evidence type="ECO:0000259" key="7">
    <source>
        <dbReference type="PROSITE" id="PS51986"/>
    </source>
</evidence>
<dbReference type="Gene3D" id="3.10.20.70">
    <property type="entry name" value="Glutamine synthetase, N-terminal domain"/>
    <property type="match status" value="1"/>
</dbReference>
<dbReference type="GO" id="GO:0006542">
    <property type="term" value="P:glutamine biosynthetic process"/>
    <property type="evidence" value="ECO:0007669"/>
    <property type="project" value="InterPro"/>
</dbReference>
<dbReference type="PROSITE" id="PS51986">
    <property type="entry name" value="GS_BETA_GRASP"/>
    <property type="match status" value="1"/>
</dbReference>
<evidence type="ECO:0000256" key="5">
    <source>
        <dbReference type="PROSITE-ProRule" id="PRU01330"/>
    </source>
</evidence>
<dbReference type="InterPro" id="IPR008146">
    <property type="entry name" value="Gln_synth_cat_dom"/>
</dbReference>
<accession>A0A1B1KH51</accession>
<reference evidence="9 10" key="1">
    <citation type="submission" date="2014-07" db="EMBL/GenBank/DDBJ databases">
        <authorList>
            <person name="Zhang J.E."/>
            <person name="Yang H."/>
            <person name="Guo J."/>
            <person name="Deng Z."/>
            <person name="Luo H."/>
            <person name="Luo M."/>
            <person name="Zhao B."/>
        </authorList>
    </citation>
    <scope>NUCLEOTIDE SEQUENCE [LARGE SCALE GENOMIC DNA]</scope>
    <source>
        <strain evidence="9 10">1CP</strain>
        <plasmid evidence="10">Plasmid pr1cp1</plasmid>
    </source>
</reference>
<dbReference type="PANTHER" id="PTHR43785">
    <property type="entry name" value="GAMMA-GLUTAMYLPUTRESCINE SYNTHETASE"/>
    <property type="match status" value="1"/>
</dbReference>
<name>A0A1B1KH51_RHOOP</name>
<evidence type="ECO:0000256" key="2">
    <source>
        <dbReference type="ARBA" id="ARBA00022598"/>
    </source>
</evidence>
<dbReference type="PROSITE" id="PS51987">
    <property type="entry name" value="GS_CATALYTIC"/>
    <property type="match status" value="1"/>
</dbReference>
<dbReference type="GO" id="GO:0005524">
    <property type="term" value="F:ATP binding"/>
    <property type="evidence" value="ECO:0007669"/>
    <property type="project" value="UniProtKB-KW"/>
</dbReference>
<dbReference type="PATRIC" id="fig|37919.13.peg.7724"/>
<gene>
    <name evidence="9" type="ORF">R1CP_36650</name>
</gene>
<evidence type="ECO:0000256" key="1">
    <source>
        <dbReference type="ARBA" id="ARBA00009897"/>
    </source>
</evidence>
<evidence type="ECO:0000313" key="9">
    <source>
        <dbReference type="EMBL" id="ANS31936.1"/>
    </source>
</evidence>
<dbReference type="Proteomes" id="UP000186108">
    <property type="component" value="Plasmid pR1CP1"/>
</dbReference>
<dbReference type="SMART" id="SM01230">
    <property type="entry name" value="Gln-synt_C"/>
    <property type="match status" value="1"/>
</dbReference>
<dbReference type="SUPFAM" id="SSF55931">
    <property type="entry name" value="Glutamine synthetase/guanido kinase"/>
    <property type="match status" value="1"/>
</dbReference>
<dbReference type="GO" id="GO:0004356">
    <property type="term" value="F:glutamine synthetase activity"/>
    <property type="evidence" value="ECO:0007669"/>
    <property type="project" value="InterPro"/>
</dbReference>
<dbReference type="InterPro" id="IPR014746">
    <property type="entry name" value="Gln_synth/guanido_kin_cat_dom"/>
</dbReference>
<dbReference type="Pfam" id="PF00120">
    <property type="entry name" value="Gln-synt_C"/>
    <property type="match status" value="1"/>
</dbReference>
<keyword evidence="9" id="KW-0614">Plasmid</keyword>
<dbReference type="PANTHER" id="PTHR43785:SF12">
    <property type="entry name" value="TYPE-1 GLUTAMINE SYNTHETASE 2"/>
    <property type="match status" value="1"/>
</dbReference>
<evidence type="ECO:0000259" key="8">
    <source>
        <dbReference type="PROSITE" id="PS51987"/>
    </source>
</evidence>
<proteinExistence type="inferred from homology"/>
<evidence type="ECO:0000256" key="4">
    <source>
        <dbReference type="ARBA" id="ARBA00022840"/>
    </source>
</evidence>
<protein>
    <submittedName>
        <fullName evidence="9">Glutamate-ammonia ligase</fullName>
    </submittedName>
</protein>
<evidence type="ECO:0000256" key="6">
    <source>
        <dbReference type="RuleBase" id="RU000384"/>
    </source>
</evidence>
<keyword evidence="2 9" id="KW-0436">Ligase</keyword>
<sequence length="457" mass="50505">MTDTIFERNDTLYNLDPEHSRIADELNAQGVKYAMANWIDVLGRPKSKVVPLSHFADLVAGAERYTPRGFGGIGSMNPTEDEVVGVPDLSTLKVLPWDKRYAWMLADMSFGGREPFALCPRAALRKQVDAAAEMGYTVHLGVEPEFYVFRPESLDSDRLIPIAHTGSLRPSPAYDIEATLDASEFFDKLVGYLADLDFGVYAFGHEGGAGQYELSVGHAPVLEMADRMTLFRFAVKQVAKECGLLATFMPKPYDNMWGSGAHLNMSLVDKATGINAFRGESVGQWTETTYQFIAGVLKHAPAFTALGNPTTNSYRRLTPRLADGQISWAPTRVSYGSNNRSCTVRLPQNRPCIEYRAADSAANYYFASALMIAAGLEGIREGLDPGAPLEEASHNSDAPSLPRTLLEAVEAFQADPLVHETFPPAFVREYTEMKVKEWETDHLLVSDAERARYLLEL</sequence>
<dbReference type="AlphaFoldDB" id="A0A1B1KH51"/>
<organism evidence="9 10">
    <name type="scientific">Rhodococcus opacus</name>
    <name type="common">Nocardia opaca</name>
    <dbReference type="NCBI Taxonomy" id="37919"/>
    <lineage>
        <taxon>Bacteria</taxon>
        <taxon>Bacillati</taxon>
        <taxon>Actinomycetota</taxon>
        <taxon>Actinomycetes</taxon>
        <taxon>Mycobacteriales</taxon>
        <taxon>Nocardiaceae</taxon>
        <taxon>Rhodococcus</taxon>
    </lineage>
</organism>
<dbReference type="InterPro" id="IPR008147">
    <property type="entry name" value="Gln_synt_N"/>
</dbReference>
<dbReference type="RefSeq" id="WP_065493488.1">
    <property type="nucleotide sequence ID" value="NZ_CP009112.1"/>
</dbReference>
<feature type="domain" description="GS beta-grasp" evidence="7">
    <location>
        <begin position="29"/>
        <end position="113"/>
    </location>
</feature>
<dbReference type="Gene3D" id="3.30.590.10">
    <property type="entry name" value="Glutamine synthetase/guanido kinase, catalytic domain"/>
    <property type="match status" value="1"/>
</dbReference>
<comment type="similarity">
    <text evidence="1 5 6">Belongs to the glutamine synthetase family.</text>
</comment>
<geneLocation type="plasmid" evidence="10">
    <name>pr1cp1</name>
</geneLocation>
<keyword evidence="4" id="KW-0067">ATP-binding</keyword>